<evidence type="ECO:0000313" key="3">
    <source>
        <dbReference type="Proteomes" id="UP000184172"/>
    </source>
</evidence>
<dbReference type="Proteomes" id="UP000184172">
    <property type="component" value="Unassembled WGS sequence"/>
</dbReference>
<accession>A0A1M6DLG6</accession>
<reference evidence="3" key="1">
    <citation type="submission" date="2016-11" db="EMBL/GenBank/DDBJ databases">
        <authorList>
            <person name="Varghese N."/>
            <person name="Submissions S."/>
        </authorList>
    </citation>
    <scope>NUCLEOTIDE SEQUENCE [LARGE SCALE GENOMIC DNA]</scope>
    <source>
        <strain evidence="3">DSM 26349</strain>
    </source>
</reference>
<keyword evidence="2" id="KW-0346">Stress response</keyword>
<sequence length="271" mass="30662">MKLHFITFIFAAIVLNSCGPTKNSDSMNTDNSAFSEIPTETFWQLESLEGKDFSNFEKNGSKIGFTLFKEDNRISGFAGCNHFFGTYKFEEGNRIGFSGLGATKMACFNNDFNENEFLKIFGLADNYTLKGNTLSLNVGRRAPLAVFKKVEKSKTGITEKYWKLKTLEGKDIKMGENQEKEVYFILKENETAVTGFAGCNDFFGTYTLEKGDRIRFSKMGSTLKICPDVDFNESDFFKVFELTDSYKISGDTLELYVGRRAPLAVFEAVYF</sequence>
<dbReference type="OrthoDB" id="880459at2"/>
<dbReference type="PANTHER" id="PTHR35535:SF1">
    <property type="entry name" value="HEAT SHOCK PROTEIN HSLJ"/>
    <property type="match status" value="1"/>
</dbReference>
<feature type="domain" description="DUF306" evidence="1">
    <location>
        <begin position="157"/>
        <end position="266"/>
    </location>
</feature>
<feature type="domain" description="DUF306" evidence="1">
    <location>
        <begin position="40"/>
        <end position="148"/>
    </location>
</feature>
<dbReference type="Gene3D" id="2.40.128.270">
    <property type="match status" value="2"/>
</dbReference>
<gene>
    <name evidence="2" type="ORF">SAMN04487908_10549</name>
</gene>
<dbReference type="EMBL" id="FQYV01000005">
    <property type="protein sequence ID" value="SHI74106.1"/>
    <property type="molecule type" value="Genomic_DNA"/>
</dbReference>
<proteinExistence type="predicted"/>
<dbReference type="InterPro" id="IPR038670">
    <property type="entry name" value="HslJ-like_sf"/>
</dbReference>
<dbReference type="STRING" id="797419.SAMN05216556_106123"/>
<evidence type="ECO:0000259" key="1">
    <source>
        <dbReference type="Pfam" id="PF03724"/>
    </source>
</evidence>
<dbReference type="RefSeq" id="WP_073215743.1">
    <property type="nucleotide sequence ID" value="NZ_FNNS01000006.1"/>
</dbReference>
<dbReference type="InterPro" id="IPR005184">
    <property type="entry name" value="DUF306_Meta_HslJ"/>
</dbReference>
<dbReference type="Pfam" id="PF03724">
    <property type="entry name" value="META"/>
    <property type="match status" value="2"/>
</dbReference>
<dbReference type="PANTHER" id="PTHR35535">
    <property type="entry name" value="HEAT SHOCK PROTEIN HSLJ"/>
    <property type="match status" value="1"/>
</dbReference>
<name>A0A1M6DLG6_9FLAO</name>
<dbReference type="InterPro" id="IPR053147">
    <property type="entry name" value="Hsp_HslJ-like"/>
</dbReference>
<organism evidence="2 3">
    <name type="scientific">Aequorivita viscosa</name>
    <dbReference type="NCBI Taxonomy" id="797419"/>
    <lineage>
        <taxon>Bacteria</taxon>
        <taxon>Pseudomonadati</taxon>
        <taxon>Bacteroidota</taxon>
        <taxon>Flavobacteriia</taxon>
        <taxon>Flavobacteriales</taxon>
        <taxon>Flavobacteriaceae</taxon>
        <taxon>Aequorivita</taxon>
    </lineage>
</organism>
<dbReference type="AlphaFoldDB" id="A0A1M6DLG6"/>
<keyword evidence="3" id="KW-1185">Reference proteome</keyword>
<evidence type="ECO:0000313" key="2">
    <source>
        <dbReference type="EMBL" id="SHI74106.1"/>
    </source>
</evidence>
<protein>
    <submittedName>
        <fullName evidence="2">Heat shock protein HslJ</fullName>
    </submittedName>
</protein>